<dbReference type="InParanoid" id="A0A5J5ELW9"/>
<dbReference type="Proteomes" id="UP000326924">
    <property type="component" value="Unassembled WGS sequence"/>
</dbReference>
<dbReference type="OrthoDB" id="264015at2759"/>
<dbReference type="Pfam" id="PF03707">
    <property type="entry name" value="MHYT"/>
    <property type="match status" value="2"/>
</dbReference>
<feature type="transmembrane region" description="Helical" evidence="1">
    <location>
        <begin position="128"/>
        <end position="146"/>
    </location>
</feature>
<comment type="caution">
    <text evidence="3">The sequence shown here is derived from an EMBL/GenBank/DDBJ whole genome shotgun (WGS) entry which is preliminary data.</text>
</comment>
<keyword evidence="1" id="KW-0812">Transmembrane</keyword>
<accession>A0A5J5ELW9</accession>
<keyword evidence="1" id="KW-1133">Transmembrane helix</keyword>
<evidence type="ECO:0000256" key="1">
    <source>
        <dbReference type="SAM" id="Phobius"/>
    </source>
</evidence>
<feature type="transmembrane region" description="Helical" evidence="1">
    <location>
        <begin position="54"/>
        <end position="76"/>
    </location>
</feature>
<dbReference type="PANTHER" id="PTHR35152:SF1">
    <property type="entry name" value="DOMAIN SIGNALLING PROTEIN, PUTATIVE (AFU_ORTHOLOGUE AFUA_5G11310)-RELATED"/>
    <property type="match status" value="1"/>
</dbReference>
<name>A0A5J5ELW9_9PEZI</name>
<feature type="transmembrane region" description="Helical" evidence="1">
    <location>
        <begin position="96"/>
        <end position="116"/>
    </location>
</feature>
<feature type="transmembrane region" description="Helical" evidence="1">
    <location>
        <begin position="195"/>
        <end position="215"/>
    </location>
</feature>
<evidence type="ECO:0000259" key="2">
    <source>
        <dbReference type="PROSITE" id="PS50924"/>
    </source>
</evidence>
<organism evidence="3 4">
    <name type="scientific">Sphaerosporella brunnea</name>
    <dbReference type="NCBI Taxonomy" id="1250544"/>
    <lineage>
        <taxon>Eukaryota</taxon>
        <taxon>Fungi</taxon>
        <taxon>Dikarya</taxon>
        <taxon>Ascomycota</taxon>
        <taxon>Pezizomycotina</taxon>
        <taxon>Pezizomycetes</taxon>
        <taxon>Pezizales</taxon>
        <taxon>Pyronemataceae</taxon>
        <taxon>Sphaerosporella</taxon>
    </lineage>
</organism>
<dbReference type="InterPro" id="IPR005330">
    <property type="entry name" value="MHYT_dom"/>
</dbReference>
<dbReference type="PANTHER" id="PTHR35152">
    <property type="entry name" value="DOMAIN SIGNALLING PROTEIN, PUTATIVE (AFU_ORTHOLOGUE AFUA_5G11310)-RELATED"/>
    <property type="match status" value="1"/>
</dbReference>
<reference evidence="3 4" key="1">
    <citation type="submission" date="2019-09" db="EMBL/GenBank/DDBJ databases">
        <title>Draft genome of the ectomycorrhizal ascomycete Sphaerosporella brunnea.</title>
        <authorList>
            <consortium name="DOE Joint Genome Institute"/>
            <person name="Benucci G.M."/>
            <person name="Marozzi G."/>
            <person name="Antonielli L."/>
            <person name="Sanchez S."/>
            <person name="Marco P."/>
            <person name="Wang X."/>
            <person name="Falini L.B."/>
            <person name="Barry K."/>
            <person name="Haridas S."/>
            <person name="Lipzen A."/>
            <person name="Labutti K."/>
            <person name="Grigoriev I.V."/>
            <person name="Murat C."/>
            <person name="Martin F."/>
            <person name="Albertini E."/>
            <person name="Donnini D."/>
            <person name="Bonito G."/>
        </authorList>
    </citation>
    <scope>NUCLEOTIDE SEQUENCE [LARGE SCALE GENOMIC DNA]</scope>
    <source>
        <strain evidence="3 4">Sb_GMNB300</strain>
    </source>
</reference>
<dbReference type="EMBL" id="VXIS01000210">
    <property type="protein sequence ID" value="KAA8896546.1"/>
    <property type="molecule type" value="Genomic_DNA"/>
</dbReference>
<keyword evidence="4" id="KW-1185">Reference proteome</keyword>
<feature type="transmembrane region" description="Helical" evidence="1">
    <location>
        <begin position="20"/>
        <end position="42"/>
    </location>
</feature>
<evidence type="ECO:0000313" key="3">
    <source>
        <dbReference type="EMBL" id="KAA8896546.1"/>
    </source>
</evidence>
<dbReference type="AlphaFoldDB" id="A0A5J5ELW9"/>
<keyword evidence="1" id="KW-0472">Membrane</keyword>
<proteinExistence type="predicted"/>
<feature type="transmembrane region" description="Helical" evidence="1">
    <location>
        <begin position="235"/>
        <end position="258"/>
    </location>
</feature>
<evidence type="ECO:0000313" key="4">
    <source>
        <dbReference type="Proteomes" id="UP000326924"/>
    </source>
</evidence>
<gene>
    <name evidence="3" type="ORF">FN846DRAFT_993691</name>
</gene>
<sequence length="778" mass="84813">MADTSAEIMSSGAFVPRHYLAGYVALSYCVSFVGSLSTLELLHLRTSGRGMYNWYLVAGSSVTMGGIAIWSMHFVGNRATILLDGQTEYQLAYNPTYTVLSFFVPILVLFGAYSLAGSGTDEVQQIRVGLGGVFAGSSICGMHYLGDAGIANYQATYSIPHVVGSVIIAVAATSIALTLFFLMRKNFTNCWWKRVLLAFILAGGVSAMHWTASVGTKFHVRKESHTGQVELSRRWMVIIVIALSVFCCVVLLGFALAAGRNRRIQNQRAQRIVLASATFEDGKLMVLPDGTLPMKTITDTFSEQSFEEHFGKRHQVFQWLYRTSRNWRGVNDLIPGMRRHLRACTTEKDGQRQEDEYSVLFREMFCVAAKDLADATHQPLQSVGVLHEDMLITGQISGGASLASKMDPEAGTKRNRGRGKVLFLVKNVDKAESARLATFGFRFTPPSNVYDVLSRVMQVPKHDLSKVVASMAASDPDREALISPGVYLGCFAVQSDENGGYNVLIREGATSRLPMHSLGISVLTPGHFRFLQTYNGRTAGELTTTLRPSIKEAAQAAGLPESFASQWSEALSRLLLETKDSFFNQAVLDANPQFLPTATSEEAMSRPGIGTVGQMIVFKTLVPANATVTAPNLVFTPLTFFATQQRSYPGCAEHEVHARRVYREFSGRAAPAVGARSKPRAGFWKGASSQFGRVSRGITAGSSCSRSPSVSSEKKLVANNDPFALAGIMVSQTVTINVVEPTTANEMKDLGPRVAVTKLDESADNLTWCEALLRSVVM</sequence>
<dbReference type="PROSITE" id="PS50924">
    <property type="entry name" value="MHYT"/>
    <property type="match status" value="1"/>
</dbReference>
<protein>
    <recommendedName>
        <fullName evidence="2">MHYT domain-containing protein</fullName>
    </recommendedName>
</protein>
<feature type="domain" description="MHYT" evidence="2">
    <location>
        <begin position="19"/>
        <end position="219"/>
    </location>
</feature>
<feature type="transmembrane region" description="Helical" evidence="1">
    <location>
        <begin position="158"/>
        <end position="183"/>
    </location>
</feature>